<comment type="caution">
    <text evidence="6">The sequence shown here is derived from an EMBL/GenBank/DDBJ whole genome shotgun (WGS) entry which is preliminary data.</text>
</comment>
<dbReference type="GO" id="GO:0005829">
    <property type="term" value="C:cytosol"/>
    <property type="evidence" value="ECO:0007669"/>
    <property type="project" value="TreeGrafter"/>
</dbReference>
<dbReference type="CDD" id="cd00093">
    <property type="entry name" value="HTH_XRE"/>
    <property type="match status" value="1"/>
</dbReference>
<organism evidence="6 7">
    <name type="scientific">Devosia soli</name>
    <dbReference type="NCBI Taxonomy" id="361041"/>
    <lineage>
        <taxon>Bacteria</taxon>
        <taxon>Pseudomonadati</taxon>
        <taxon>Pseudomonadota</taxon>
        <taxon>Alphaproteobacteria</taxon>
        <taxon>Hyphomicrobiales</taxon>
        <taxon>Devosiaceae</taxon>
        <taxon>Devosia</taxon>
    </lineage>
</organism>
<gene>
    <name evidence="6" type="ORF">VW35_10905</name>
</gene>
<keyword evidence="1" id="KW-0805">Transcription regulation</keyword>
<dbReference type="OrthoDB" id="9815697at2"/>
<evidence type="ECO:0000259" key="5">
    <source>
        <dbReference type="PROSITE" id="PS50943"/>
    </source>
</evidence>
<name>A0A0F5L753_9HYPH</name>
<dbReference type="STRING" id="361041.VW35_10905"/>
<keyword evidence="2" id="KW-0238">DNA-binding</keyword>
<keyword evidence="7" id="KW-1185">Reference proteome</keyword>
<dbReference type="PANTHER" id="PTHR46797">
    <property type="entry name" value="HTH-TYPE TRANSCRIPTIONAL REGULATOR"/>
    <property type="match status" value="1"/>
</dbReference>
<dbReference type="GO" id="GO:0003677">
    <property type="term" value="F:DNA binding"/>
    <property type="evidence" value="ECO:0007669"/>
    <property type="project" value="UniProtKB-KW"/>
</dbReference>
<dbReference type="Gene3D" id="1.10.260.40">
    <property type="entry name" value="lambda repressor-like DNA-binding domains"/>
    <property type="match status" value="1"/>
</dbReference>
<sequence>MDSRELVAWNMRRLRVGQTLSQERLAELAEVDRTYVSRLERMMENPSIGILDKIATALGVSIAELFAPPSAEEPKPKPLKAGRRPKVVE</sequence>
<dbReference type="SMART" id="SM00530">
    <property type="entry name" value="HTH_XRE"/>
    <property type="match status" value="1"/>
</dbReference>
<dbReference type="GO" id="GO:0003700">
    <property type="term" value="F:DNA-binding transcription factor activity"/>
    <property type="evidence" value="ECO:0007669"/>
    <property type="project" value="TreeGrafter"/>
</dbReference>
<protein>
    <submittedName>
        <fullName evidence="6">XRE family transcriptional regulator</fullName>
    </submittedName>
</protein>
<feature type="region of interest" description="Disordered" evidence="4">
    <location>
        <begin position="69"/>
        <end position="89"/>
    </location>
</feature>
<dbReference type="AlphaFoldDB" id="A0A0F5L753"/>
<dbReference type="InterPro" id="IPR001387">
    <property type="entry name" value="Cro/C1-type_HTH"/>
</dbReference>
<evidence type="ECO:0000256" key="1">
    <source>
        <dbReference type="ARBA" id="ARBA00023015"/>
    </source>
</evidence>
<dbReference type="SUPFAM" id="SSF47413">
    <property type="entry name" value="lambda repressor-like DNA-binding domains"/>
    <property type="match status" value="1"/>
</dbReference>
<dbReference type="InterPro" id="IPR050807">
    <property type="entry name" value="TransReg_Diox_bact_type"/>
</dbReference>
<dbReference type="PROSITE" id="PS50943">
    <property type="entry name" value="HTH_CROC1"/>
    <property type="match status" value="1"/>
</dbReference>
<dbReference type="EMBL" id="LAJG01000022">
    <property type="protein sequence ID" value="KKB78173.1"/>
    <property type="molecule type" value="Genomic_DNA"/>
</dbReference>
<evidence type="ECO:0000256" key="4">
    <source>
        <dbReference type="SAM" id="MobiDB-lite"/>
    </source>
</evidence>
<evidence type="ECO:0000313" key="7">
    <source>
        <dbReference type="Proteomes" id="UP000033514"/>
    </source>
</evidence>
<feature type="compositionally biased region" description="Basic residues" evidence="4">
    <location>
        <begin position="77"/>
        <end position="89"/>
    </location>
</feature>
<keyword evidence="3" id="KW-0804">Transcription</keyword>
<dbReference type="PANTHER" id="PTHR46797:SF23">
    <property type="entry name" value="HTH-TYPE TRANSCRIPTIONAL REGULATOR SUTR"/>
    <property type="match status" value="1"/>
</dbReference>
<evidence type="ECO:0000256" key="3">
    <source>
        <dbReference type="ARBA" id="ARBA00023163"/>
    </source>
</evidence>
<dbReference type="Pfam" id="PF01381">
    <property type="entry name" value="HTH_3"/>
    <property type="match status" value="1"/>
</dbReference>
<reference evidence="6 7" key="1">
    <citation type="submission" date="2015-03" db="EMBL/GenBank/DDBJ databases">
        <authorList>
            <person name="Hassan Y.I."/>
            <person name="Lepp D."/>
            <person name="Zhou T."/>
        </authorList>
    </citation>
    <scope>NUCLEOTIDE SEQUENCE [LARGE SCALE GENOMIC DNA]</scope>
    <source>
        <strain evidence="6 7">GH2-10</strain>
    </source>
</reference>
<evidence type="ECO:0000313" key="6">
    <source>
        <dbReference type="EMBL" id="KKB78173.1"/>
    </source>
</evidence>
<dbReference type="PATRIC" id="fig|361041.3.peg.1548"/>
<feature type="domain" description="HTH cro/C1-type" evidence="5">
    <location>
        <begin position="11"/>
        <end position="65"/>
    </location>
</feature>
<dbReference type="InterPro" id="IPR010982">
    <property type="entry name" value="Lambda_DNA-bd_dom_sf"/>
</dbReference>
<accession>A0A0F5L753</accession>
<dbReference type="RefSeq" id="WP_046143108.1">
    <property type="nucleotide sequence ID" value="NZ_LAJG01000022.1"/>
</dbReference>
<proteinExistence type="predicted"/>
<evidence type="ECO:0000256" key="2">
    <source>
        <dbReference type="ARBA" id="ARBA00023125"/>
    </source>
</evidence>
<dbReference type="Proteomes" id="UP000033514">
    <property type="component" value="Unassembled WGS sequence"/>
</dbReference>